<comment type="subcellular location">
    <subcellularLocation>
        <location evidence="2">Chromosome</location>
    </subcellularLocation>
    <subcellularLocation>
        <location evidence="1">Nucleus</location>
    </subcellularLocation>
</comment>
<dbReference type="OMA" id="RFWTSQP"/>
<dbReference type="VEuPathDB" id="FungiDB:MAPG_02281"/>
<organism evidence="14 15">
    <name type="scientific">Magnaporthiopsis poae (strain ATCC 64411 / 73-15)</name>
    <name type="common">Kentucky bluegrass fungus</name>
    <name type="synonym">Magnaporthe poae</name>
    <dbReference type="NCBI Taxonomy" id="644358"/>
    <lineage>
        <taxon>Eukaryota</taxon>
        <taxon>Fungi</taxon>
        <taxon>Dikarya</taxon>
        <taxon>Ascomycota</taxon>
        <taxon>Pezizomycotina</taxon>
        <taxon>Sordariomycetes</taxon>
        <taxon>Sordariomycetidae</taxon>
        <taxon>Magnaporthales</taxon>
        <taxon>Magnaporthaceae</taxon>
        <taxon>Magnaporthiopsis</taxon>
    </lineage>
</organism>
<keyword evidence="8 10" id="KW-0175">Coiled coil</keyword>
<dbReference type="EMBL" id="ADBL01000577">
    <property type="status" value="NOT_ANNOTATED_CDS"/>
    <property type="molecule type" value="Genomic_DNA"/>
</dbReference>
<dbReference type="EMBL" id="GL876967">
    <property type="protein sequence ID" value="KLU83216.1"/>
    <property type="molecule type" value="Genomic_DNA"/>
</dbReference>
<keyword evidence="5" id="KW-0158">Chromosome</keyword>
<keyword evidence="6" id="KW-0547">Nucleotide-binding</keyword>
<dbReference type="GO" id="GO:0005634">
    <property type="term" value="C:nucleus"/>
    <property type="evidence" value="ECO:0007669"/>
    <property type="project" value="UniProtKB-SubCell"/>
</dbReference>
<evidence type="ECO:0000256" key="1">
    <source>
        <dbReference type="ARBA" id="ARBA00004123"/>
    </source>
</evidence>
<gene>
    <name evidence="13" type="ORF">MAPG_02281</name>
</gene>
<feature type="coiled-coil region" evidence="10">
    <location>
        <begin position="912"/>
        <end position="942"/>
    </location>
</feature>
<reference evidence="15" key="2">
    <citation type="submission" date="2010-05" db="EMBL/GenBank/DDBJ databases">
        <title>The genome sequence of Magnaporthe poae strain ATCC 64411.</title>
        <authorList>
            <person name="Ma L.-J."/>
            <person name="Dead R."/>
            <person name="Young S."/>
            <person name="Zeng Q."/>
            <person name="Koehrsen M."/>
            <person name="Alvarado L."/>
            <person name="Berlin A."/>
            <person name="Chapman S.B."/>
            <person name="Chen Z."/>
            <person name="Freedman E."/>
            <person name="Gellesch M."/>
            <person name="Goldberg J."/>
            <person name="Griggs A."/>
            <person name="Gujja S."/>
            <person name="Heilman E.R."/>
            <person name="Heiman D."/>
            <person name="Hepburn T."/>
            <person name="Howarth C."/>
            <person name="Jen D."/>
            <person name="Larson L."/>
            <person name="Mehta T."/>
            <person name="Neiman D."/>
            <person name="Pearson M."/>
            <person name="Roberts A."/>
            <person name="Saif S."/>
            <person name="Shea T."/>
            <person name="Shenoy N."/>
            <person name="Sisk P."/>
            <person name="Stolte C."/>
            <person name="Sykes S."/>
            <person name="Walk T."/>
            <person name="White J."/>
            <person name="Yandava C."/>
            <person name="Haas B."/>
            <person name="Nusbaum C."/>
            <person name="Birren B."/>
        </authorList>
    </citation>
    <scope>NUCLEOTIDE SEQUENCE [LARGE SCALE GENOMIC DNA]</scope>
    <source>
        <strain evidence="15">ATCC 64411 / 73-15</strain>
    </source>
</reference>
<feature type="coiled-coil region" evidence="10">
    <location>
        <begin position="310"/>
        <end position="337"/>
    </location>
</feature>
<dbReference type="eggNOG" id="KOG0979">
    <property type="taxonomic scope" value="Eukaryota"/>
</dbReference>
<reference evidence="14" key="5">
    <citation type="submission" date="2015-06" db="UniProtKB">
        <authorList>
            <consortium name="EnsemblFungi"/>
        </authorList>
    </citation>
    <scope>IDENTIFICATION</scope>
    <source>
        <strain evidence="14">ATCC 64411</strain>
    </source>
</reference>
<evidence type="ECO:0000313" key="14">
    <source>
        <dbReference type="EnsemblFungi" id="MAPG_02281T0"/>
    </source>
</evidence>
<evidence type="ECO:0000256" key="2">
    <source>
        <dbReference type="ARBA" id="ARBA00004286"/>
    </source>
</evidence>
<name>A0A0C4DQY2_MAGP6</name>
<accession>A0A0C4DQY2</accession>
<dbReference type="GO" id="GO:0000724">
    <property type="term" value="P:double-strand break repair via homologous recombination"/>
    <property type="evidence" value="ECO:0007669"/>
    <property type="project" value="TreeGrafter"/>
</dbReference>
<evidence type="ECO:0000256" key="5">
    <source>
        <dbReference type="ARBA" id="ARBA00022454"/>
    </source>
</evidence>
<evidence type="ECO:0000256" key="4">
    <source>
        <dbReference type="ARBA" id="ARBA00018687"/>
    </source>
</evidence>
<keyword evidence="15" id="KW-1185">Reference proteome</keyword>
<evidence type="ECO:0000256" key="6">
    <source>
        <dbReference type="ARBA" id="ARBA00022741"/>
    </source>
</evidence>
<feature type="coiled-coil region" evidence="10">
    <location>
        <begin position="693"/>
        <end position="741"/>
    </location>
</feature>
<evidence type="ECO:0000313" key="15">
    <source>
        <dbReference type="Proteomes" id="UP000011715"/>
    </source>
</evidence>
<comment type="similarity">
    <text evidence="3">Belongs to the SMC family. SMC5 subfamily.</text>
</comment>
<dbReference type="PANTHER" id="PTHR45916">
    <property type="entry name" value="STRUCTURAL MAINTENANCE OF CHROMOSOMES PROTEIN 5"/>
    <property type="match status" value="1"/>
</dbReference>
<evidence type="ECO:0000256" key="8">
    <source>
        <dbReference type="ARBA" id="ARBA00023054"/>
    </source>
</evidence>
<evidence type="ECO:0000256" key="7">
    <source>
        <dbReference type="ARBA" id="ARBA00022840"/>
    </source>
</evidence>
<evidence type="ECO:0000256" key="11">
    <source>
        <dbReference type="SAM" id="MobiDB-lite"/>
    </source>
</evidence>
<dbReference type="InterPro" id="IPR003395">
    <property type="entry name" value="RecF/RecN/SMC_N"/>
</dbReference>
<evidence type="ECO:0000256" key="3">
    <source>
        <dbReference type="ARBA" id="ARBA00010171"/>
    </source>
</evidence>
<dbReference type="Proteomes" id="UP000011715">
    <property type="component" value="Unassembled WGS sequence"/>
</dbReference>
<evidence type="ECO:0000313" key="13">
    <source>
        <dbReference type="EMBL" id="KLU83216.1"/>
    </source>
</evidence>
<dbReference type="AlphaFoldDB" id="A0A0C4DQY2"/>
<sequence>MPPSRRRSRSVVDDDGNVGGSVRKRQRRRETEIKPDSDDDEDQFHSFAQDDDGDDDDDDDERGTPSQRASAIVAAAQNEYQPGAILRVTVGNFVTYEHAEFYPGPNLNMVIGPNGTGKSSLVCAICLGLGYHSNVLGRATSYGEFVKHGKDKATIEIELQKRSEDMRNPVIHLRINREDNSRQFKLNGQLSALKDIQKLMSKFRIQIDNLCQFLPQDKVAEFAGLSPIELLGKTLQAAAPEIMMRQQEELKDMYFKQKEYQRQGADETERLRIMATKQQGLQPDVERLRERGEIEKSIKAWESALILCSYQEARERHGQAKNKKREAEAKLKRFQQGAGPAMQAVNAKEEYARAVQACIPPLKRKVADGQRIAKQLADNISNLDEQMKDVNNRRQALRNGIQRKKTDIGVHKAKIAELQREMNKKVPTFDAADWNTRIREREHQWRESDGEAQRLAVEVGEVRTAGKAKSTRRKQVQEQIQTLDTREGQELSRLEHQFPDVAAGYKWLMEHKDAFQKEVFAPPALSCNIKDQAYSDLVQSLLQNDDYLCFVTQCKEDHTKLSDQFYRTMGLSVSIRTCASPLDSFRSPMSSNDIRRLGLDGFAIEYLDGPEPVLAMLCADKGLHKFGVGRRDISEQQYDRLIQTESIGSFAAGSVSYKTTRRAEYGPQAVSTTTSQIRQGMFWTNRPVDSVEKNRLQQELEEIKEDIRTLSEKLNRLELEIAAAEESKKASDNEIKTLREAKSAQQSEFNKWKAIPKHIEDEQAKEAQKRRVLADVQSKIDGFSDQLDDVAVKLAEAVLELKNHVSQMEEAYEELLQAQLRALEAESEVAALREKNHEVHQLLEEGKRVIAEFAAQQQQLKEEAHVLQRQVADAVQGLGAEERAQLEELYHGKTAEQRSRLEFVHAANPEVMREFERRAHEMEKLQERMAQREEQTGQLAAKIARVRGEWEPRLDELIGRINDAFSYNFEQISCAGEVSVHKDEEDFDRWAIEIRVKFRPGEALQILDQHRQSGGERSVSTIFYLMSLQSMAQAPFRVVDEINQGMDPRNERMVHERMVDIACDEHSSQYFLITPKLLTGLRYHPRMKVLCIASGPHVPADNRKIDFGNFVKIKRQLLAAAS</sequence>
<dbReference type="GO" id="GO:0005524">
    <property type="term" value="F:ATP binding"/>
    <property type="evidence" value="ECO:0007669"/>
    <property type="project" value="UniProtKB-KW"/>
</dbReference>
<dbReference type="FunFam" id="3.40.50.300:FF:001301">
    <property type="entry name" value="Structural maintenance of chromosomes 5"/>
    <property type="match status" value="1"/>
</dbReference>
<proteinExistence type="inferred from homology"/>
<feature type="coiled-coil region" evidence="10">
    <location>
        <begin position="794"/>
        <end position="870"/>
    </location>
</feature>
<dbReference type="GO" id="GO:0030915">
    <property type="term" value="C:Smc5-Smc6 complex"/>
    <property type="evidence" value="ECO:0007669"/>
    <property type="project" value="TreeGrafter"/>
</dbReference>
<dbReference type="Pfam" id="PF02463">
    <property type="entry name" value="SMC_N"/>
    <property type="match status" value="1"/>
</dbReference>
<keyword evidence="7" id="KW-0067">ATP-binding</keyword>
<reference evidence="13" key="1">
    <citation type="submission" date="2010-05" db="EMBL/GenBank/DDBJ databases">
        <title>The Genome Sequence of Magnaporthe poae strain ATCC 64411.</title>
        <authorList>
            <consortium name="The Broad Institute Genome Sequencing Platform"/>
            <consortium name="Broad Institute Genome Sequencing Center for Infectious Disease"/>
            <person name="Ma L.-J."/>
            <person name="Dead R."/>
            <person name="Young S."/>
            <person name="Zeng Q."/>
            <person name="Koehrsen M."/>
            <person name="Alvarado L."/>
            <person name="Berlin A."/>
            <person name="Chapman S.B."/>
            <person name="Chen Z."/>
            <person name="Freedman E."/>
            <person name="Gellesch M."/>
            <person name="Goldberg J."/>
            <person name="Griggs A."/>
            <person name="Gujja S."/>
            <person name="Heilman E.R."/>
            <person name="Heiman D."/>
            <person name="Hepburn T."/>
            <person name="Howarth C."/>
            <person name="Jen D."/>
            <person name="Larson L."/>
            <person name="Mehta T."/>
            <person name="Neiman D."/>
            <person name="Pearson M."/>
            <person name="Roberts A."/>
            <person name="Saif S."/>
            <person name="Shea T."/>
            <person name="Shenoy N."/>
            <person name="Sisk P."/>
            <person name="Stolte C."/>
            <person name="Sykes S."/>
            <person name="Walk T."/>
            <person name="White J."/>
            <person name="Yandava C."/>
            <person name="Haas B."/>
            <person name="Nusbaum C."/>
            <person name="Birren B."/>
        </authorList>
    </citation>
    <scope>NUCLEOTIDE SEQUENCE</scope>
    <source>
        <strain evidence="13">ATCC 64411</strain>
    </source>
</reference>
<evidence type="ECO:0000256" key="10">
    <source>
        <dbReference type="SAM" id="Coils"/>
    </source>
</evidence>
<protein>
    <recommendedName>
        <fullName evidence="4">Structural maintenance of chromosomes protein 5</fullName>
    </recommendedName>
</protein>
<dbReference type="Gene3D" id="3.40.50.300">
    <property type="entry name" value="P-loop containing nucleotide triphosphate hydrolases"/>
    <property type="match status" value="2"/>
</dbReference>
<dbReference type="GO" id="GO:0003697">
    <property type="term" value="F:single-stranded DNA binding"/>
    <property type="evidence" value="ECO:0007669"/>
    <property type="project" value="TreeGrafter"/>
</dbReference>
<reference evidence="13" key="3">
    <citation type="submission" date="2011-03" db="EMBL/GenBank/DDBJ databases">
        <title>Annotation of Magnaporthe poae ATCC 64411.</title>
        <authorList>
            <person name="Ma L.-J."/>
            <person name="Dead R."/>
            <person name="Young S.K."/>
            <person name="Zeng Q."/>
            <person name="Gargeya S."/>
            <person name="Fitzgerald M."/>
            <person name="Haas B."/>
            <person name="Abouelleil A."/>
            <person name="Alvarado L."/>
            <person name="Arachchi H.M."/>
            <person name="Berlin A."/>
            <person name="Brown A."/>
            <person name="Chapman S.B."/>
            <person name="Chen Z."/>
            <person name="Dunbar C."/>
            <person name="Freedman E."/>
            <person name="Gearin G."/>
            <person name="Gellesch M."/>
            <person name="Goldberg J."/>
            <person name="Griggs A."/>
            <person name="Gujja S."/>
            <person name="Heiman D."/>
            <person name="Howarth C."/>
            <person name="Larson L."/>
            <person name="Lui A."/>
            <person name="MacDonald P.J.P."/>
            <person name="Mehta T."/>
            <person name="Montmayeur A."/>
            <person name="Murphy C."/>
            <person name="Neiman D."/>
            <person name="Pearson M."/>
            <person name="Priest M."/>
            <person name="Roberts A."/>
            <person name="Saif S."/>
            <person name="Shea T."/>
            <person name="Shenoy N."/>
            <person name="Sisk P."/>
            <person name="Stolte C."/>
            <person name="Sykes S."/>
            <person name="Yandava C."/>
            <person name="Wortman J."/>
            <person name="Nusbaum C."/>
            <person name="Birren B."/>
        </authorList>
    </citation>
    <scope>NUCLEOTIDE SEQUENCE</scope>
    <source>
        <strain evidence="13">ATCC 64411</strain>
    </source>
</reference>
<dbReference type="OrthoDB" id="10254973at2759"/>
<evidence type="ECO:0000256" key="9">
    <source>
        <dbReference type="ARBA" id="ARBA00023242"/>
    </source>
</evidence>
<feature type="coiled-coil region" evidence="10">
    <location>
        <begin position="373"/>
        <end position="421"/>
    </location>
</feature>
<evidence type="ECO:0000259" key="12">
    <source>
        <dbReference type="Pfam" id="PF02463"/>
    </source>
</evidence>
<dbReference type="EMBL" id="ADBL01000576">
    <property type="status" value="NOT_ANNOTATED_CDS"/>
    <property type="molecule type" value="Genomic_DNA"/>
</dbReference>
<keyword evidence="9" id="KW-0539">Nucleus</keyword>
<dbReference type="InterPro" id="IPR027417">
    <property type="entry name" value="P-loop_NTPase"/>
</dbReference>
<dbReference type="SUPFAM" id="SSF52540">
    <property type="entry name" value="P-loop containing nucleoside triphosphate hydrolases"/>
    <property type="match status" value="1"/>
</dbReference>
<feature type="domain" description="RecF/RecN/SMC N-terminal" evidence="12">
    <location>
        <begin position="85"/>
        <end position="1074"/>
    </location>
</feature>
<feature type="region of interest" description="Disordered" evidence="11">
    <location>
        <begin position="1"/>
        <end position="68"/>
    </location>
</feature>
<dbReference type="PANTHER" id="PTHR45916:SF1">
    <property type="entry name" value="STRUCTURAL MAINTENANCE OF CHROMOSOMES PROTEIN 5"/>
    <property type="match status" value="1"/>
</dbReference>
<reference evidence="14" key="4">
    <citation type="journal article" date="2015" name="G3 (Bethesda)">
        <title>Genome sequences of three phytopathogenic species of the Magnaporthaceae family of fungi.</title>
        <authorList>
            <person name="Okagaki L.H."/>
            <person name="Nunes C.C."/>
            <person name="Sailsbery J."/>
            <person name="Clay B."/>
            <person name="Brown D."/>
            <person name="John T."/>
            <person name="Oh Y."/>
            <person name="Young N."/>
            <person name="Fitzgerald M."/>
            <person name="Haas B.J."/>
            <person name="Zeng Q."/>
            <person name="Young S."/>
            <person name="Adiconis X."/>
            <person name="Fan L."/>
            <person name="Levin J.Z."/>
            <person name="Mitchell T.K."/>
            <person name="Okubara P.A."/>
            <person name="Farman M.L."/>
            <person name="Kohn L.M."/>
            <person name="Birren B."/>
            <person name="Ma L.-J."/>
            <person name="Dean R.A."/>
        </authorList>
    </citation>
    <scope>NUCLEOTIDE SEQUENCE</scope>
    <source>
        <strain evidence="14">ATCC 64411 / 73-15</strain>
    </source>
</reference>
<feature type="compositionally biased region" description="Acidic residues" evidence="11">
    <location>
        <begin position="49"/>
        <end position="61"/>
    </location>
</feature>
<dbReference type="EnsemblFungi" id="MAPG_02281T0">
    <property type="protein sequence ID" value="MAPG_02281T0"/>
    <property type="gene ID" value="MAPG_02281"/>
</dbReference>
<dbReference type="STRING" id="644358.A0A0C4DQY2"/>